<keyword evidence="3" id="KW-1185">Reference proteome</keyword>
<dbReference type="InterPro" id="IPR005039">
    <property type="entry name" value="Ant_C"/>
</dbReference>
<evidence type="ECO:0000259" key="1">
    <source>
        <dbReference type="Pfam" id="PF03374"/>
    </source>
</evidence>
<accession>A0A2T5GK84</accession>
<dbReference type="RefSeq" id="WP_107958438.1">
    <property type="nucleotide sequence ID" value="NZ_QAOG01000004.1"/>
</dbReference>
<feature type="domain" description="Antirepressor protein C-terminal" evidence="1">
    <location>
        <begin position="161"/>
        <end position="262"/>
    </location>
</feature>
<name>A0A2T5GK84_9SPHN</name>
<sequence length="269" mass="30000">MPESIDTPNGIFLKPADTTDLDKQMLVKSGNGSDGQQPTMSSREIAELAGKEHRHVLRDGEVMLKALDLPVEGYVQNWTHPQNGQTYRELALPKDLAITLVSGYDVKTRHKIVVRWQELETRRFQPAPAVLSRMDLIQLALAAEQELQAERGQRLQLEVVNAELAPKADAFDLIAASDGSVTFTQATKVLGVKMAVLTAWLNANRWAYRQNGSWVAYRPQIENGRLEYKEANYTDQKTGMPCCRPYCHITPKGLAKLATVFAGELKRAA</sequence>
<evidence type="ECO:0000313" key="3">
    <source>
        <dbReference type="Proteomes" id="UP000244189"/>
    </source>
</evidence>
<reference evidence="2 3" key="1">
    <citation type="submission" date="2018-04" db="EMBL/GenBank/DDBJ databases">
        <title>Genomic Encyclopedia of Type Strains, Phase III (KMG-III): the genomes of soil and plant-associated and newly described type strains.</title>
        <authorList>
            <person name="Whitman W."/>
        </authorList>
    </citation>
    <scope>NUCLEOTIDE SEQUENCE [LARGE SCALE GENOMIC DNA]</scope>
    <source>
        <strain evidence="2 3">MA101b</strain>
    </source>
</reference>
<dbReference type="InterPro" id="IPR014054">
    <property type="entry name" value="Phage_regulatory_Rha"/>
</dbReference>
<gene>
    <name evidence="2" type="ORF">C8J26_2577</name>
</gene>
<protein>
    <submittedName>
        <fullName evidence="2">Regulatory protein Rha</fullName>
    </submittedName>
</protein>
<proteinExistence type="predicted"/>
<dbReference type="GO" id="GO:0003677">
    <property type="term" value="F:DNA binding"/>
    <property type="evidence" value="ECO:0007669"/>
    <property type="project" value="InterPro"/>
</dbReference>
<comment type="caution">
    <text evidence="2">The sequence shown here is derived from an EMBL/GenBank/DDBJ whole genome shotgun (WGS) entry which is preliminary data.</text>
</comment>
<dbReference type="Pfam" id="PF03374">
    <property type="entry name" value="ANT"/>
    <property type="match status" value="1"/>
</dbReference>
<dbReference type="EMBL" id="QAOG01000004">
    <property type="protein sequence ID" value="PTQ59725.1"/>
    <property type="molecule type" value="Genomic_DNA"/>
</dbReference>
<organism evidence="2 3">
    <name type="scientific">Sphingomonas aurantiaca</name>
    <dbReference type="NCBI Taxonomy" id="185949"/>
    <lineage>
        <taxon>Bacteria</taxon>
        <taxon>Pseudomonadati</taxon>
        <taxon>Pseudomonadota</taxon>
        <taxon>Alphaproteobacteria</taxon>
        <taxon>Sphingomonadales</taxon>
        <taxon>Sphingomonadaceae</taxon>
        <taxon>Sphingomonas</taxon>
    </lineage>
</organism>
<dbReference type="Proteomes" id="UP000244189">
    <property type="component" value="Unassembled WGS sequence"/>
</dbReference>
<dbReference type="AlphaFoldDB" id="A0A2T5GK84"/>
<dbReference type="Pfam" id="PF09669">
    <property type="entry name" value="Phage_pRha"/>
    <property type="match status" value="1"/>
</dbReference>
<evidence type="ECO:0000313" key="2">
    <source>
        <dbReference type="EMBL" id="PTQ59725.1"/>
    </source>
</evidence>